<dbReference type="Pfam" id="PF02311">
    <property type="entry name" value="AraC_binding"/>
    <property type="match status" value="1"/>
</dbReference>
<evidence type="ECO:0000256" key="1">
    <source>
        <dbReference type="ARBA" id="ARBA00023015"/>
    </source>
</evidence>
<evidence type="ECO:0000256" key="3">
    <source>
        <dbReference type="ARBA" id="ARBA00023163"/>
    </source>
</evidence>
<dbReference type="SMART" id="SM00342">
    <property type="entry name" value="HTH_ARAC"/>
    <property type="match status" value="1"/>
</dbReference>
<dbReference type="InterPro" id="IPR020449">
    <property type="entry name" value="Tscrpt_reg_AraC-type_HTH"/>
</dbReference>
<evidence type="ECO:0000259" key="4">
    <source>
        <dbReference type="PROSITE" id="PS01124"/>
    </source>
</evidence>
<dbReference type="InterPro" id="IPR009057">
    <property type="entry name" value="Homeodomain-like_sf"/>
</dbReference>
<sequence>MEAWMNDISPFVRQVKILKSSSLSGEWIDYDYVFTYVEQGEADLWLDGVEYHVSEGDVFLMSPFIPHIIRTTTTVPLIQYIFHFDLYYDEERSKRKEIGYNKHEHKKWDFEKNAFNPIHPISSVNRADRIQLKNRFLMMHRAFLDNHDGNALLLKAICMEYLFLFIKNQPNIKSDKSKMSKGWVSIEKAVNCIHEQYWNSQLNNELISKHVNLSTNHLSYLFKDQLNVSIRQYITHVRIEIAKKKIIEGKETMTTIAEQTGFSSIHMFSRSFKNTVGITPSQFQATQSRSRGNGQ</sequence>
<organism evidence="5 6">
    <name type="scientific">Paenibacillus chungangensis</name>
    <dbReference type="NCBI Taxonomy" id="696535"/>
    <lineage>
        <taxon>Bacteria</taxon>
        <taxon>Bacillati</taxon>
        <taxon>Bacillota</taxon>
        <taxon>Bacilli</taxon>
        <taxon>Bacillales</taxon>
        <taxon>Paenibacillaceae</taxon>
        <taxon>Paenibacillus</taxon>
    </lineage>
</organism>
<dbReference type="Proteomes" id="UP001596989">
    <property type="component" value="Unassembled WGS sequence"/>
</dbReference>
<dbReference type="PROSITE" id="PS00041">
    <property type="entry name" value="HTH_ARAC_FAMILY_1"/>
    <property type="match status" value="1"/>
</dbReference>
<dbReference type="PANTHER" id="PTHR43280">
    <property type="entry name" value="ARAC-FAMILY TRANSCRIPTIONAL REGULATOR"/>
    <property type="match status" value="1"/>
</dbReference>
<dbReference type="InterPro" id="IPR014710">
    <property type="entry name" value="RmlC-like_jellyroll"/>
</dbReference>
<comment type="caution">
    <text evidence="5">The sequence shown here is derived from an EMBL/GenBank/DDBJ whole genome shotgun (WGS) entry which is preliminary data.</text>
</comment>
<keyword evidence="2" id="KW-0238">DNA-binding</keyword>
<dbReference type="InterPro" id="IPR037923">
    <property type="entry name" value="HTH-like"/>
</dbReference>
<dbReference type="Gene3D" id="2.60.120.10">
    <property type="entry name" value="Jelly Rolls"/>
    <property type="match status" value="1"/>
</dbReference>
<accession>A0ABW3HUZ3</accession>
<dbReference type="PANTHER" id="PTHR43280:SF2">
    <property type="entry name" value="HTH-TYPE TRANSCRIPTIONAL REGULATOR EXSA"/>
    <property type="match status" value="1"/>
</dbReference>
<dbReference type="SUPFAM" id="SSF46689">
    <property type="entry name" value="Homeodomain-like"/>
    <property type="match status" value="1"/>
</dbReference>
<feature type="domain" description="HTH araC/xylS-type" evidence="4">
    <location>
        <begin position="187"/>
        <end position="286"/>
    </location>
</feature>
<dbReference type="InterPro" id="IPR003313">
    <property type="entry name" value="AraC-bd"/>
</dbReference>
<evidence type="ECO:0000313" key="5">
    <source>
        <dbReference type="EMBL" id="MFD0961100.1"/>
    </source>
</evidence>
<keyword evidence="6" id="KW-1185">Reference proteome</keyword>
<protein>
    <submittedName>
        <fullName evidence="5">Helix-turn-helix domain-containing protein</fullName>
    </submittedName>
</protein>
<proteinExistence type="predicted"/>
<dbReference type="InterPro" id="IPR018062">
    <property type="entry name" value="HTH_AraC-typ_CS"/>
</dbReference>
<dbReference type="Gene3D" id="1.10.10.60">
    <property type="entry name" value="Homeodomain-like"/>
    <property type="match status" value="2"/>
</dbReference>
<gene>
    <name evidence="5" type="ORF">ACFQ2I_17185</name>
</gene>
<name>A0ABW3HUZ3_9BACL</name>
<dbReference type="PROSITE" id="PS01124">
    <property type="entry name" value="HTH_ARAC_FAMILY_2"/>
    <property type="match status" value="1"/>
</dbReference>
<keyword evidence="3" id="KW-0804">Transcription</keyword>
<dbReference type="PRINTS" id="PR00032">
    <property type="entry name" value="HTHARAC"/>
</dbReference>
<dbReference type="SUPFAM" id="SSF51215">
    <property type="entry name" value="Regulatory protein AraC"/>
    <property type="match status" value="1"/>
</dbReference>
<dbReference type="Pfam" id="PF12833">
    <property type="entry name" value="HTH_18"/>
    <property type="match status" value="1"/>
</dbReference>
<dbReference type="RefSeq" id="WP_377566343.1">
    <property type="nucleotide sequence ID" value="NZ_JBHTJZ010000030.1"/>
</dbReference>
<evidence type="ECO:0000313" key="6">
    <source>
        <dbReference type="Proteomes" id="UP001596989"/>
    </source>
</evidence>
<dbReference type="InterPro" id="IPR018060">
    <property type="entry name" value="HTH_AraC"/>
</dbReference>
<dbReference type="EMBL" id="JBHTJZ010000030">
    <property type="protein sequence ID" value="MFD0961100.1"/>
    <property type="molecule type" value="Genomic_DNA"/>
</dbReference>
<keyword evidence="1" id="KW-0805">Transcription regulation</keyword>
<reference evidence="6" key="1">
    <citation type="journal article" date="2019" name="Int. J. Syst. Evol. Microbiol.">
        <title>The Global Catalogue of Microorganisms (GCM) 10K type strain sequencing project: providing services to taxonomists for standard genome sequencing and annotation.</title>
        <authorList>
            <consortium name="The Broad Institute Genomics Platform"/>
            <consortium name="The Broad Institute Genome Sequencing Center for Infectious Disease"/>
            <person name="Wu L."/>
            <person name="Ma J."/>
        </authorList>
    </citation>
    <scope>NUCLEOTIDE SEQUENCE [LARGE SCALE GENOMIC DNA]</scope>
    <source>
        <strain evidence="6">CCUG 59129</strain>
    </source>
</reference>
<evidence type="ECO:0000256" key="2">
    <source>
        <dbReference type="ARBA" id="ARBA00023125"/>
    </source>
</evidence>